<reference evidence="3 4" key="1">
    <citation type="journal article" date="2017" name="BMC Genomics">
        <title>Comparative genomic and phylogenomic analyses of the Bifidobacteriaceae family.</title>
        <authorList>
            <person name="Lugli G.A."/>
            <person name="Milani C."/>
            <person name="Turroni F."/>
            <person name="Duranti S."/>
            <person name="Mancabelli L."/>
            <person name="Mangifesta M."/>
            <person name="Ferrario C."/>
            <person name="Modesto M."/>
            <person name="Mattarelli P."/>
            <person name="Jiri K."/>
            <person name="van Sinderen D."/>
            <person name="Ventura M."/>
        </authorList>
    </citation>
    <scope>NUCLEOTIDE SEQUENCE [LARGE SCALE GENOMIC DNA]</scope>
    <source>
        <strain evidence="3 4">DSM 100201</strain>
    </source>
</reference>
<keyword evidence="2" id="KW-1133">Transmembrane helix</keyword>
<feature type="region of interest" description="Disordered" evidence="1">
    <location>
        <begin position="1"/>
        <end position="23"/>
    </location>
</feature>
<keyword evidence="2" id="KW-0472">Membrane</keyword>
<comment type="caution">
    <text evidence="3">The sequence shown here is derived from an EMBL/GenBank/DDBJ whole genome shotgun (WGS) entry which is preliminary data.</text>
</comment>
<evidence type="ECO:0000256" key="1">
    <source>
        <dbReference type="SAM" id="MobiDB-lite"/>
    </source>
</evidence>
<evidence type="ECO:0000313" key="4">
    <source>
        <dbReference type="Proteomes" id="UP000216444"/>
    </source>
</evidence>
<accession>A0A261FCV2</accession>
<dbReference type="Proteomes" id="UP000216444">
    <property type="component" value="Unassembled WGS sequence"/>
</dbReference>
<name>A0A261FCV2_9BIFI</name>
<keyword evidence="4" id="KW-1185">Reference proteome</keyword>
<keyword evidence="2" id="KW-0812">Transmembrane</keyword>
<organism evidence="3 4">
    <name type="scientific">Bifidobacterium tissieri</name>
    <dbReference type="NCBI Taxonomy" id="1630162"/>
    <lineage>
        <taxon>Bacteria</taxon>
        <taxon>Bacillati</taxon>
        <taxon>Actinomycetota</taxon>
        <taxon>Actinomycetes</taxon>
        <taxon>Bifidobacteriales</taxon>
        <taxon>Bifidobacteriaceae</taxon>
        <taxon>Bifidobacterium</taxon>
    </lineage>
</organism>
<evidence type="ECO:0000256" key="2">
    <source>
        <dbReference type="SAM" id="Phobius"/>
    </source>
</evidence>
<dbReference type="EMBL" id="MWWV01000012">
    <property type="protein sequence ID" value="OZG56980.1"/>
    <property type="molecule type" value="Genomic_DNA"/>
</dbReference>
<feature type="transmembrane region" description="Helical" evidence="2">
    <location>
        <begin position="78"/>
        <end position="102"/>
    </location>
</feature>
<feature type="transmembrane region" description="Helical" evidence="2">
    <location>
        <begin position="33"/>
        <end position="66"/>
    </location>
</feature>
<proteinExistence type="predicted"/>
<dbReference type="RefSeq" id="WP_094664468.1">
    <property type="nucleotide sequence ID" value="NZ_MWWV01000012.1"/>
</dbReference>
<protein>
    <submittedName>
        <fullName evidence="3">Rod shape-determining protein RodA</fullName>
    </submittedName>
</protein>
<evidence type="ECO:0000313" key="3">
    <source>
        <dbReference type="EMBL" id="OZG56980.1"/>
    </source>
</evidence>
<dbReference type="AlphaFoldDB" id="A0A261FCV2"/>
<sequence>MTTTPRKDPGQRSESHPYVSEAHEGKPPFEWGVAALVVVSAILAAFGHLLGATLVISVTSIVCAAIRLTLRERSPWKIRSVGFDAFFGFALGIGLVMDWAAIMLW</sequence>
<gene>
    <name evidence="3" type="ORF">BTIS_1642</name>
</gene>